<organism evidence="3 4">
    <name type="scientific">Tetradesmus obliquus</name>
    <name type="common">Green alga</name>
    <name type="synonym">Acutodesmus obliquus</name>
    <dbReference type="NCBI Taxonomy" id="3088"/>
    <lineage>
        <taxon>Eukaryota</taxon>
        <taxon>Viridiplantae</taxon>
        <taxon>Chlorophyta</taxon>
        <taxon>core chlorophytes</taxon>
        <taxon>Chlorophyceae</taxon>
        <taxon>CS clade</taxon>
        <taxon>Sphaeropleales</taxon>
        <taxon>Scenedesmaceae</taxon>
        <taxon>Tetradesmus</taxon>
    </lineage>
</organism>
<dbReference type="EMBL" id="FNXT01001360">
    <property type="protein sequence ID" value="SZX79203.1"/>
    <property type="molecule type" value="Genomic_DNA"/>
</dbReference>
<proteinExistence type="inferred from homology"/>
<dbReference type="Proteomes" id="UP000256970">
    <property type="component" value="Unassembled WGS sequence"/>
</dbReference>
<dbReference type="InterPro" id="IPR024096">
    <property type="entry name" value="NO_sig/Golgi_transp_ligand-bd"/>
</dbReference>
<evidence type="ECO:0000256" key="2">
    <source>
        <dbReference type="SAM" id="MobiDB-lite"/>
    </source>
</evidence>
<evidence type="ECO:0000313" key="4">
    <source>
        <dbReference type="Proteomes" id="UP000256970"/>
    </source>
</evidence>
<name>A0A383WPL0_TETOB</name>
<dbReference type="GO" id="GO:0005801">
    <property type="term" value="C:cis-Golgi network"/>
    <property type="evidence" value="ECO:0007669"/>
    <property type="project" value="TreeGrafter"/>
</dbReference>
<feature type="region of interest" description="Disordered" evidence="2">
    <location>
        <begin position="1"/>
        <end position="47"/>
    </location>
</feature>
<dbReference type="PANTHER" id="PTHR12817:SF0">
    <property type="entry name" value="GEO08327P1"/>
    <property type="match status" value="1"/>
</dbReference>
<dbReference type="PANTHER" id="PTHR12817">
    <property type="entry name" value="TRAFFICKING PROTEIN PARTICLE COMPLEX SUBUNIT 6B"/>
    <property type="match status" value="1"/>
</dbReference>
<dbReference type="GO" id="GO:0005802">
    <property type="term" value="C:trans-Golgi network"/>
    <property type="evidence" value="ECO:0007669"/>
    <property type="project" value="TreeGrafter"/>
</dbReference>
<evidence type="ECO:0008006" key="5">
    <source>
        <dbReference type="Google" id="ProtNLM"/>
    </source>
</evidence>
<dbReference type="SUPFAM" id="SSF111126">
    <property type="entry name" value="Ligand-binding domain in the NO signalling and Golgi transport"/>
    <property type="match status" value="3"/>
</dbReference>
<dbReference type="CDD" id="cd14944">
    <property type="entry name" value="TRAPPC6A_Trs33"/>
    <property type="match status" value="1"/>
</dbReference>
<comment type="similarity">
    <text evidence="1">Belongs to the TRAPP small subunits family. BET3 subfamily.</text>
</comment>
<reference evidence="3 4" key="1">
    <citation type="submission" date="2016-10" db="EMBL/GenBank/DDBJ databases">
        <authorList>
            <person name="Cai Z."/>
        </authorList>
    </citation>
    <scope>NUCLEOTIDE SEQUENCE [LARGE SCALE GENOMIC DNA]</scope>
</reference>
<keyword evidence="4" id="KW-1185">Reference proteome</keyword>
<dbReference type="InterPro" id="IPR037992">
    <property type="entry name" value="TRAPPC6/Trs33"/>
</dbReference>
<gene>
    <name evidence="3" type="ORF">BQ4739_LOCUS19488</name>
</gene>
<dbReference type="AlphaFoldDB" id="A0A383WPL0"/>
<dbReference type="InterPro" id="IPR007194">
    <property type="entry name" value="TRAPP_component"/>
</dbReference>
<sequence length="310" mass="32928">MAASPRLQLQAPYPQLPAQQQQPQQQQQQQLLQGPPGSSSSSNPARPRKCAEVCMDLLFTEAVQFFSEQHYGPAAGAALQAVGVRVGRQLAERYSRDKPRLGDTLEVVKFICKDFWLAVFKKQVDNLKTNHRGIYMLQDNNFRWLLRVAPAAAPTDGSSPSEQLAAAAAPYLELPCGIIRAAPTDGSSPSEQLAAAAAPYLELPCGIIRGALTHLGLNCTVEGDARSLPSSAPTDGSSPSEQLAAAAAPYLELPCGIIRGALTHLGLNCTVEGDARSLPSCALTHLGLNCTVEGDARSLPSCSFTIKIVS</sequence>
<accession>A0A383WPL0</accession>
<evidence type="ECO:0000313" key="3">
    <source>
        <dbReference type="EMBL" id="SZX79203.1"/>
    </source>
</evidence>
<dbReference type="GO" id="GO:0030008">
    <property type="term" value="C:TRAPP complex"/>
    <property type="evidence" value="ECO:0007669"/>
    <property type="project" value="TreeGrafter"/>
</dbReference>
<protein>
    <recommendedName>
        <fullName evidence="5">Trafficking protein particle complex subunit 6B</fullName>
    </recommendedName>
</protein>
<feature type="compositionally biased region" description="Low complexity" evidence="2">
    <location>
        <begin position="7"/>
        <end position="42"/>
    </location>
</feature>
<dbReference type="Gene3D" id="3.30.1380.20">
    <property type="entry name" value="Trafficking protein particle complex subunit 3"/>
    <property type="match status" value="3"/>
</dbReference>
<evidence type="ECO:0000256" key="1">
    <source>
        <dbReference type="ARBA" id="ARBA00006218"/>
    </source>
</evidence>
<dbReference type="STRING" id="3088.A0A383WPL0"/>
<dbReference type="Pfam" id="PF04051">
    <property type="entry name" value="TRAPP"/>
    <property type="match status" value="3"/>
</dbReference>
<dbReference type="GO" id="GO:0006888">
    <property type="term" value="P:endoplasmic reticulum to Golgi vesicle-mediated transport"/>
    <property type="evidence" value="ECO:0007669"/>
    <property type="project" value="TreeGrafter"/>
</dbReference>